<evidence type="ECO:0000313" key="3">
    <source>
        <dbReference type="Proteomes" id="UP001165060"/>
    </source>
</evidence>
<dbReference type="Proteomes" id="UP001165060">
    <property type="component" value="Unassembled WGS sequence"/>
</dbReference>
<feature type="region of interest" description="Disordered" evidence="1">
    <location>
        <begin position="217"/>
        <end position="445"/>
    </location>
</feature>
<reference evidence="2 3" key="1">
    <citation type="journal article" date="2023" name="Commun. Biol.">
        <title>Genome analysis of Parmales, the sister group of diatoms, reveals the evolutionary specialization of diatoms from phago-mixotrophs to photoautotrophs.</title>
        <authorList>
            <person name="Ban H."/>
            <person name="Sato S."/>
            <person name="Yoshikawa S."/>
            <person name="Yamada K."/>
            <person name="Nakamura Y."/>
            <person name="Ichinomiya M."/>
            <person name="Sato N."/>
            <person name="Blanc-Mathieu R."/>
            <person name="Endo H."/>
            <person name="Kuwata A."/>
            <person name="Ogata H."/>
        </authorList>
    </citation>
    <scope>NUCLEOTIDE SEQUENCE [LARGE SCALE GENOMIC DNA]</scope>
</reference>
<feature type="compositionally biased region" description="Polar residues" evidence="1">
    <location>
        <begin position="413"/>
        <end position="426"/>
    </location>
</feature>
<feature type="region of interest" description="Disordered" evidence="1">
    <location>
        <begin position="167"/>
        <end position="191"/>
    </location>
</feature>
<evidence type="ECO:0000313" key="2">
    <source>
        <dbReference type="EMBL" id="GMI36912.1"/>
    </source>
</evidence>
<keyword evidence="3" id="KW-1185">Reference proteome</keyword>
<proteinExistence type="predicted"/>
<evidence type="ECO:0000256" key="1">
    <source>
        <dbReference type="SAM" id="MobiDB-lite"/>
    </source>
</evidence>
<organism evidence="2 3">
    <name type="scientific">Tetraparma gracilis</name>
    <dbReference type="NCBI Taxonomy" id="2962635"/>
    <lineage>
        <taxon>Eukaryota</taxon>
        <taxon>Sar</taxon>
        <taxon>Stramenopiles</taxon>
        <taxon>Ochrophyta</taxon>
        <taxon>Bolidophyceae</taxon>
        <taxon>Parmales</taxon>
        <taxon>Triparmaceae</taxon>
        <taxon>Tetraparma</taxon>
    </lineage>
</organism>
<name>A0ABQ6MZG8_9STRA</name>
<accession>A0ABQ6MZG8</accession>
<protein>
    <submittedName>
        <fullName evidence="2">Uncharacterized protein</fullName>
    </submittedName>
</protein>
<comment type="caution">
    <text evidence="2">The sequence shown here is derived from an EMBL/GenBank/DDBJ whole genome shotgun (WGS) entry which is preliminary data.</text>
</comment>
<feature type="non-terminal residue" evidence="2">
    <location>
        <position position="466"/>
    </location>
</feature>
<feature type="compositionally biased region" description="Low complexity" evidence="1">
    <location>
        <begin position="173"/>
        <end position="191"/>
    </location>
</feature>
<feature type="compositionally biased region" description="Acidic residues" evidence="1">
    <location>
        <begin position="261"/>
        <end position="289"/>
    </location>
</feature>
<dbReference type="EMBL" id="BRYB01000753">
    <property type="protein sequence ID" value="GMI36912.1"/>
    <property type="molecule type" value="Genomic_DNA"/>
</dbReference>
<sequence>MVAKLPAGISPPPVPVPPPVLSSASSPLPANLASLEASLFLGHTLIVVRNLTPPHSPPNTPVSVPSTSCIETHRMWLTHLQGSLHLGWLRDSVPGAVSQGVVFESLNLSRAGPPSTATVQVHADTGVDLTLPLISLRTSTSHYGLSCVDPAELPALLGLFTKLCGTHHHHPQSEPSGSSSNSSRMLQRRSSVNVEAFPTMDLASSLATAPHRNHLSKYLGGAPMSSRRGSRGNISVSSEDSEILAHLRQPSLKAESKPPVEDIETDDSGGEESGGEGVEEGGEPLDTSEDASPPPQAAKEGGEPLDTSEDASPPPPAPKMTVSISLPEGHIDDDDDYEGRERNTSGGSAGSRRELFGMRRTMSNGAEKMASKINALKAGGFSSFKKKSSKSVSGERRGSGGPAGGRGSRRTSTKTQSVWHSYVAQNSSGVGGSRGGSTGGSSFGAAGGSFGAAGGSFGAAPGKDDG</sequence>
<gene>
    <name evidence="2" type="ORF">TeGR_g3413</name>
</gene>
<feature type="compositionally biased region" description="Gly residues" evidence="1">
    <location>
        <begin position="429"/>
        <end position="445"/>
    </location>
</feature>